<keyword evidence="5" id="KW-0472">Membrane</keyword>
<dbReference type="InterPro" id="IPR001107">
    <property type="entry name" value="Band_7"/>
</dbReference>
<sequence length="328" mass="37242">MRKLMIPVLVVTLALMLMSVFVIPEGERGIVVRFGRILKDNTDMSRIYEPGLHFKMPLFDNVKRLDARIQTMDGRADRFVTSEKKDVIIDSYVKWRIEDFGQYYLATGGGNALTAQALLERKVTDVLRAEIGSREIKQIVSGPRNDDVLPDESELDETVSEAARQAVEIDGERDKIMSVVLDDTRQSAMDDLGVRVVDFRMKKINLPDEISESIYRRMRAERESVARKHRSQGREKAEVIRAQAELEVATVLAEADRTARVTRGDADARAAKIYADSYNKDPEFFSFIRSLRAYEKSFAEKGDIMVLDPKSDFFRFMNDSSGKAPAAK</sequence>
<dbReference type="Gene3D" id="3.30.479.30">
    <property type="entry name" value="Band 7 domain"/>
    <property type="match status" value="1"/>
</dbReference>
<dbReference type="Proteomes" id="UP000031671">
    <property type="component" value="Unassembled WGS sequence"/>
</dbReference>
<keyword evidence="9" id="KW-1185">Reference proteome</keyword>
<evidence type="ECO:0000256" key="5">
    <source>
        <dbReference type="ARBA" id="ARBA00023136"/>
    </source>
</evidence>
<evidence type="ECO:0000256" key="6">
    <source>
        <dbReference type="PIRNR" id="PIRNR005651"/>
    </source>
</evidence>
<dbReference type="PIRSF" id="PIRSF005651">
    <property type="entry name" value="HflC"/>
    <property type="match status" value="1"/>
</dbReference>
<comment type="similarity">
    <text evidence="2 6">Belongs to the band 7/mec-2 family. HflC subfamily.</text>
</comment>
<dbReference type="InterPro" id="IPR036013">
    <property type="entry name" value="Band_7/SPFH_dom_sf"/>
</dbReference>
<proteinExistence type="inferred from homology"/>
<dbReference type="SUPFAM" id="SSF117892">
    <property type="entry name" value="Band 7/SPFH domain"/>
    <property type="match status" value="1"/>
</dbReference>
<comment type="caution">
    <text evidence="8">The sequence shown here is derived from an EMBL/GenBank/DDBJ whole genome shotgun (WGS) entry which is preliminary data.</text>
</comment>
<reference evidence="8 9" key="2">
    <citation type="submission" date="2015-01" db="EMBL/GenBank/DDBJ databases">
        <authorList>
            <consortium name="NBRP consortium"/>
            <person name="Sawabe T."/>
            <person name="Meirelles P."/>
            <person name="Feng G."/>
            <person name="Sayaka M."/>
            <person name="Hattori M."/>
            <person name="Ohkuma M."/>
        </authorList>
    </citation>
    <scope>NUCLEOTIDE SEQUENCE [LARGE SCALE GENOMIC DNA]</scope>
    <source>
        <strain evidence="9">JCM 19231</strain>
    </source>
</reference>
<dbReference type="AlphaFoldDB" id="A0A0B8NQ08"/>
<dbReference type="CDD" id="cd03405">
    <property type="entry name" value="SPFH_HflC"/>
    <property type="match status" value="1"/>
</dbReference>
<name>A0A0B8NQ08_9VIBR</name>
<reference evidence="8 9" key="1">
    <citation type="submission" date="2015-01" db="EMBL/GenBank/DDBJ databases">
        <title>Vibrio sp. C1 JCM 19231 whole genome shotgun sequence.</title>
        <authorList>
            <person name="Sawabe T."/>
            <person name="Meirelles P."/>
            <person name="Feng G."/>
            <person name="Sayaka M."/>
            <person name="Hattori M."/>
            <person name="Ohkuma M."/>
        </authorList>
    </citation>
    <scope>NUCLEOTIDE SEQUENCE [LARGE SCALE GENOMIC DNA]</scope>
    <source>
        <strain evidence="9">JCM 19231</strain>
    </source>
</reference>
<dbReference type="SMART" id="SM00244">
    <property type="entry name" value="PHB"/>
    <property type="match status" value="1"/>
</dbReference>
<dbReference type="NCBIfam" id="TIGR01932">
    <property type="entry name" value="hflC"/>
    <property type="match status" value="1"/>
</dbReference>
<organism evidence="8 9">
    <name type="scientific">Vibrio ishigakensis</name>
    <dbReference type="NCBI Taxonomy" id="1481914"/>
    <lineage>
        <taxon>Bacteria</taxon>
        <taxon>Pseudomonadati</taxon>
        <taxon>Pseudomonadota</taxon>
        <taxon>Gammaproteobacteria</taxon>
        <taxon>Vibrionales</taxon>
        <taxon>Vibrionaceae</taxon>
        <taxon>Vibrio</taxon>
    </lineage>
</organism>
<evidence type="ECO:0000256" key="1">
    <source>
        <dbReference type="ARBA" id="ARBA00004167"/>
    </source>
</evidence>
<evidence type="ECO:0000313" key="9">
    <source>
        <dbReference type="Proteomes" id="UP000031671"/>
    </source>
</evidence>
<evidence type="ECO:0000313" key="8">
    <source>
        <dbReference type="EMBL" id="GAM56670.1"/>
    </source>
</evidence>
<keyword evidence="3" id="KW-0812">Transmembrane</keyword>
<dbReference type="PANTHER" id="PTHR42911">
    <property type="entry name" value="MODULATOR OF FTSH PROTEASE HFLC"/>
    <property type="match status" value="1"/>
</dbReference>
<dbReference type="InterPro" id="IPR010200">
    <property type="entry name" value="HflC"/>
</dbReference>
<protein>
    <recommendedName>
        <fullName evidence="6">Protein HflC</fullName>
    </recommendedName>
</protein>
<dbReference type="GO" id="GO:0016020">
    <property type="term" value="C:membrane"/>
    <property type="evidence" value="ECO:0007669"/>
    <property type="project" value="UniProtKB-SubCell"/>
</dbReference>
<evidence type="ECO:0000256" key="4">
    <source>
        <dbReference type="ARBA" id="ARBA00022989"/>
    </source>
</evidence>
<comment type="function">
    <text evidence="6">HflC and HflK could regulate a protease.</text>
</comment>
<keyword evidence="4" id="KW-1133">Transmembrane helix</keyword>
<comment type="subcellular location">
    <subcellularLocation>
        <location evidence="1">Membrane</location>
        <topology evidence="1">Single-pass membrane protein</topology>
    </subcellularLocation>
</comment>
<dbReference type="RefSeq" id="WP_261834161.1">
    <property type="nucleotide sequence ID" value="NZ_AP024881.1"/>
</dbReference>
<evidence type="ECO:0000256" key="3">
    <source>
        <dbReference type="ARBA" id="ARBA00022692"/>
    </source>
</evidence>
<feature type="domain" description="Band 7" evidence="7">
    <location>
        <begin position="18"/>
        <end position="218"/>
    </location>
</feature>
<accession>A0A0B8NQ08</accession>
<evidence type="ECO:0000259" key="7">
    <source>
        <dbReference type="SMART" id="SM00244"/>
    </source>
</evidence>
<dbReference type="Pfam" id="PF01145">
    <property type="entry name" value="Band_7"/>
    <property type="match status" value="1"/>
</dbReference>
<dbReference type="PANTHER" id="PTHR42911:SF1">
    <property type="entry name" value="MODULATOR OF FTSH PROTEASE HFLC"/>
    <property type="match status" value="1"/>
</dbReference>
<gene>
    <name evidence="8" type="ORF">JCM19231_2479</name>
</gene>
<evidence type="ECO:0000256" key="2">
    <source>
        <dbReference type="ARBA" id="ARBA00007862"/>
    </source>
</evidence>
<dbReference type="EMBL" id="BBRZ01000034">
    <property type="protein sequence ID" value="GAM56670.1"/>
    <property type="molecule type" value="Genomic_DNA"/>
</dbReference>